<protein>
    <submittedName>
        <fullName evidence="2">Uncharacterized protein</fullName>
    </submittedName>
</protein>
<evidence type="ECO:0000313" key="1">
    <source>
        <dbReference type="EMBL" id="CAF1438323.1"/>
    </source>
</evidence>
<dbReference type="AlphaFoldDB" id="A0A816DJF9"/>
<proteinExistence type="predicted"/>
<accession>A0A816DJF9</accession>
<dbReference type="EMBL" id="CAJNOL010008257">
    <property type="protein sequence ID" value="CAF1635032.1"/>
    <property type="molecule type" value="Genomic_DNA"/>
</dbReference>
<organism evidence="2 3">
    <name type="scientific">Rotaria sordida</name>
    <dbReference type="NCBI Taxonomy" id="392033"/>
    <lineage>
        <taxon>Eukaryota</taxon>
        <taxon>Metazoa</taxon>
        <taxon>Spiralia</taxon>
        <taxon>Gnathifera</taxon>
        <taxon>Rotifera</taxon>
        <taxon>Eurotatoria</taxon>
        <taxon>Bdelloidea</taxon>
        <taxon>Philodinida</taxon>
        <taxon>Philodinidae</taxon>
        <taxon>Rotaria</taxon>
    </lineage>
</organism>
<evidence type="ECO:0000313" key="3">
    <source>
        <dbReference type="Proteomes" id="UP000663870"/>
    </source>
</evidence>
<sequence length="496" mass="59426">MQPDQLYIFIEKYRLEYLICQYHLLHYQLSHNQSIESINTLINLQYYIYPLIFSLPCTIILIEYFYCQMNYNQCLILINKLIRFWWSHITSREKLELGKLKSLSLIIELKQGSLESAILSGYFAKRLLTGYHENIFLIETCIHLTLALIGEMRISNIELILQHLEYLSEQTMNSYAKLWYYILVIDVAIELGYELIPITNDFLENITKYRKKLLTGANQRSLLIIYSDCTLAQIYIRLGKLNMSKIHFQLVIHQIKYDQMYLSNIDFRFKRALLKLIETQLLYWYHTKEYEDNITKDYFLLNIIDNHINDKLIPWNRTRYFIYQAYYDRLINDYKREQQYSIDNDFNWKLSLQEAEINAIKLDLEWIKRLRDAWLHPISEQISLQINQSISIERPRTSSTMTNKSINRHFIRPTVSNIKISSKIDKHPDEQSTITIRNYSHQKFVDWRLFLTNNNLPKLQLYILPLNELKVTSVFKENEHSPEVCSIATLPIMSTQ</sequence>
<dbReference type="Proteomes" id="UP000663854">
    <property type="component" value="Unassembled WGS sequence"/>
</dbReference>
<name>A0A816DJF9_9BILA</name>
<dbReference type="Proteomes" id="UP000663870">
    <property type="component" value="Unassembled WGS sequence"/>
</dbReference>
<reference evidence="2" key="1">
    <citation type="submission" date="2021-02" db="EMBL/GenBank/DDBJ databases">
        <authorList>
            <person name="Nowell W R."/>
        </authorList>
    </citation>
    <scope>NUCLEOTIDE SEQUENCE</scope>
</reference>
<dbReference type="EMBL" id="CAJNOH010006663">
    <property type="protein sequence ID" value="CAF1438323.1"/>
    <property type="molecule type" value="Genomic_DNA"/>
</dbReference>
<gene>
    <name evidence="2" type="ORF">JXQ802_LOCUS52372</name>
    <name evidence="1" type="ORF">PYM288_LOCUS36048</name>
</gene>
<comment type="caution">
    <text evidence="2">The sequence shown here is derived from an EMBL/GenBank/DDBJ whole genome shotgun (WGS) entry which is preliminary data.</text>
</comment>
<keyword evidence="3" id="KW-1185">Reference proteome</keyword>
<evidence type="ECO:0000313" key="2">
    <source>
        <dbReference type="EMBL" id="CAF1635032.1"/>
    </source>
</evidence>